<dbReference type="PANTHER" id="PTHR42939:SF1">
    <property type="entry name" value="ABC TRANSPORTER ATP-BINDING PROTEIN ALBC-RELATED"/>
    <property type="match status" value="1"/>
</dbReference>
<evidence type="ECO:0000313" key="5">
    <source>
        <dbReference type="EMBL" id="GAA3972752.1"/>
    </source>
</evidence>
<dbReference type="PROSITE" id="PS50893">
    <property type="entry name" value="ABC_TRANSPORTER_2"/>
    <property type="match status" value="1"/>
</dbReference>
<dbReference type="InterPro" id="IPR027417">
    <property type="entry name" value="P-loop_NTPase"/>
</dbReference>
<evidence type="ECO:0000259" key="4">
    <source>
        <dbReference type="PROSITE" id="PS50893"/>
    </source>
</evidence>
<dbReference type="PROSITE" id="PS00211">
    <property type="entry name" value="ABC_TRANSPORTER_1"/>
    <property type="match status" value="1"/>
</dbReference>
<dbReference type="SUPFAM" id="SSF52540">
    <property type="entry name" value="P-loop containing nucleoside triphosphate hydrolases"/>
    <property type="match status" value="1"/>
</dbReference>
<evidence type="ECO:0000313" key="6">
    <source>
        <dbReference type="Proteomes" id="UP001501556"/>
    </source>
</evidence>
<gene>
    <name evidence="5" type="ORF">GCM10022407_18250</name>
</gene>
<dbReference type="Pfam" id="PF00005">
    <property type="entry name" value="ABC_tran"/>
    <property type="match status" value="1"/>
</dbReference>
<comment type="caution">
    <text evidence="5">The sequence shown here is derived from an EMBL/GenBank/DDBJ whole genome shotgun (WGS) entry which is preliminary data.</text>
</comment>
<keyword evidence="3 5" id="KW-0067">ATP-binding</keyword>
<reference evidence="6" key="1">
    <citation type="journal article" date="2019" name="Int. J. Syst. Evol. Microbiol.">
        <title>The Global Catalogue of Microorganisms (GCM) 10K type strain sequencing project: providing services to taxonomists for standard genome sequencing and annotation.</title>
        <authorList>
            <consortium name="The Broad Institute Genomics Platform"/>
            <consortium name="The Broad Institute Genome Sequencing Center for Infectious Disease"/>
            <person name="Wu L."/>
            <person name="Ma J."/>
        </authorList>
    </citation>
    <scope>NUCLEOTIDE SEQUENCE [LARGE SCALE GENOMIC DNA]</scope>
    <source>
        <strain evidence="6">JCM 17217</strain>
    </source>
</reference>
<protein>
    <submittedName>
        <fullName evidence="5">ABC transporter ATP-binding protein</fullName>
    </submittedName>
</protein>
<sequence>MTFFSLIHNITQLQITATGLGKRFQRDWIFRGLTHVFHPGSATAVLGPNGAGKSTLLNTFSGQLLPTEGTLAYSLAGRSLAVEDVPRHLAYAAPYLELLEELTLLEMLQFHTQFKPLRPGINADKLIELMYLEKSRQQLIREFSSGMKQRLKLALALYADAPLLLLDEPTTNLDAAGVAWYHEHAQATRAGRTLLLSSNVPAEYAFCDEQLLVTDFQSVPKK</sequence>
<dbReference type="InterPro" id="IPR051782">
    <property type="entry name" value="ABC_Transporter_VariousFunc"/>
</dbReference>
<keyword evidence="6" id="KW-1185">Reference proteome</keyword>
<evidence type="ECO:0000256" key="3">
    <source>
        <dbReference type="ARBA" id="ARBA00022840"/>
    </source>
</evidence>
<dbReference type="GO" id="GO:0005524">
    <property type="term" value="F:ATP binding"/>
    <property type="evidence" value="ECO:0007669"/>
    <property type="project" value="UniProtKB-KW"/>
</dbReference>
<dbReference type="SMART" id="SM00382">
    <property type="entry name" value="AAA"/>
    <property type="match status" value="1"/>
</dbReference>
<proteinExistence type="predicted"/>
<dbReference type="InterPro" id="IPR003593">
    <property type="entry name" value="AAA+_ATPase"/>
</dbReference>
<keyword evidence="1" id="KW-0813">Transport</keyword>
<dbReference type="PANTHER" id="PTHR42939">
    <property type="entry name" value="ABC TRANSPORTER ATP-BINDING PROTEIN ALBC-RELATED"/>
    <property type="match status" value="1"/>
</dbReference>
<dbReference type="Gene3D" id="3.40.50.300">
    <property type="entry name" value="P-loop containing nucleotide triphosphate hydrolases"/>
    <property type="match status" value="1"/>
</dbReference>
<evidence type="ECO:0000256" key="2">
    <source>
        <dbReference type="ARBA" id="ARBA00022741"/>
    </source>
</evidence>
<dbReference type="InterPro" id="IPR017871">
    <property type="entry name" value="ABC_transporter-like_CS"/>
</dbReference>
<organism evidence="5 6">
    <name type="scientific">Hymenobacter antarcticus</name>
    <dbReference type="NCBI Taxonomy" id="486270"/>
    <lineage>
        <taxon>Bacteria</taxon>
        <taxon>Pseudomonadati</taxon>
        <taxon>Bacteroidota</taxon>
        <taxon>Cytophagia</taxon>
        <taxon>Cytophagales</taxon>
        <taxon>Hymenobacteraceae</taxon>
        <taxon>Hymenobacter</taxon>
    </lineage>
</organism>
<keyword evidence="2" id="KW-0547">Nucleotide-binding</keyword>
<dbReference type="InterPro" id="IPR003439">
    <property type="entry name" value="ABC_transporter-like_ATP-bd"/>
</dbReference>
<dbReference type="Proteomes" id="UP001501556">
    <property type="component" value="Unassembled WGS sequence"/>
</dbReference>
<accession>A0ABP7PX31</accession>
<feature type="domain" description="ABC transporter" evidence="4">
    <location>
        <begin position="15"/>
        <end position="221"/>
    </location>
</feature>
<evidence type="ECO:0000256" key="1">
    <source>
        <dbReference type="ARBA" id="ARBA00022448"/>
    </source>
</evidence>
<dbReference type="EMBL" id="BAABDI010000010">
    <property type="protein sequence ID" value="GAA3972752.1"/>
    <property type="molecule type" value="Genomic_DNA"/>
</dbReference>
<name>A0ABP7PX31_9BACT</name>